<keyword evidence="7 9" id="KW-0129">CBS domain</keyword>
<feature type="transmembrane region" description="Helical" evidence="11">
    <location>
        <begin position="91"/>
        <end position="110"/>
    </location>
</feature>
<protein>
    <submittedName>
        <fullName evidence="14">DUF21 domain-containing protein</fullName>
    </submittedName>
</protein>
<accession>A0A6P1MLM9</accession>
<keyword evidence="3" id="KW-1003">Cell membrane</keyword>
<name>A0A6P1MLM9_9FIRM</name>
<proteinExistence type="inferred from homology"/>
<evidence type="ECO:0000256" key="4">
    <source>
        <dbReference type="ARBA" id="ARBA00022692"/>
    </source>
</evidence>
<keyword evidence="15" id="KW-1185">Reference proteome</keyword>
<dbReference type="InterPro" id="IPR000644">
    <property type="entry name" value="CBS_dom"/>
</dbReference>
<dbReference type="Gene3D" id="3.30.465.10">
    <property type="match status" value="1"/>
</dbReference>
<evidence type="ECO:0000313" key="15">
    <source>
        <dbReference type="Proteomes" id="UP000463883"/>
    </source>
</evidence>
<dbReference type="Pfam" id="PF03471">
    <property type="entry name" value="CorC_HlyC"/>
    <property type="match status" value="1"/>
</dbReference>
<dbReference type="InterPro" id="IPR016169">
    <property type="entry name" value="FAD-bd_PCMH_sub2"/>
</dbReference>
<evidence type="ECO:0000256" key="9">
    <source>
        <dbReference type="PROSITE-ProRule" id="PRU00703"/>
    </source>
</evidence>
<dbReference type="InterPro" id="IPR046342">
    <property type="entry name" value="CBS_dom_sf"/>
</dbReference>
<evidence type="ECO:0000256" key="8">
    <source>
        <dbReference type="ARBA" id="ARBA00023136"/>
    </source>
</evidence>
<evidence type="ECO:0000256" key="2">
    <source>
        <dbReference type="ARBA" id="ARBA00006337"/>
    </source>
</evidence>
<dbReference type="SMART" id="SM01091">
    <property type="entry name" value="CorC_HlyC"/>
    <property type="match status" value="1"/>
</dbReference>
<keyword evidence="8 10" id="KW-0472">Membrane</keyword>
<dbReference type="SUPFAM" id="SSF56176">
    <property type="entry name" value="FAD-binding/transporter-associated domain-like"/>
    <property type="match status" value="1"/>
</dbReference>
<dbReference type="InterPro" id="IPR005170">
    <property type="entry name" value="Transptr-assoc_dom"/>
</dbReference>
<feature type="transmembrane region" description="Helical" evidence="11">
    <location>
        <begin position="61"/>
        <end position="85"/>
    </location>
</feature>
<dbReference type="EMBL" id="CP047591">
    <property type="protein sequence ID" value="QHI72556.1"/>
    <property type="molecule type" value="Genomic_DNA"/>
</dbReference>
<dbReference type="InterPro" id="IPR002550">
    <property type="entry name" value="CNNM"/>
</dbReference>
<feature type="domain" description="CNNM transmembrane" evidence="13">
    <location>
        <begin position="1"/>
        <end position="186"/>
    </location>
</feature>
<dbReference type="GO" id="GO:0050660">
    <property type="term" value="F:flavin adenine dinucleotide binding"/>
    <property type="evidence" value="ECO:0007669"/>
    <property type="project" value="InterPro"/>
</dbReference>
<dbReference type="SMART" id="SM00116">
    <property type="entry name" value="CBS"/>
    <property type="match status" value="2"/>
</dbReference>
<dbReference type="RefSeq" id="WP_162362324.1">
    <property type="nucleotide sequence ID" value="NZ_CP047591.1"/>
</dbReference>
<evidence type="ECO:0000256" key="3">
    <source>
        <dbReference type="ARBA" id="ARBA00022475"/>
    </source>
</evidence>
<dbReference type="Proteomes" id="UP000463883">
    <property type="component" value="Chromosome"/>
</dbReference>
<dbReference type="PROSITE" id="PS51371">
    <property type="entry name" value="CBS"/>
    <property type="match status" value="2"/>
</dbReference>
<dbReference type="FunFam" id="3.10.580.10:FF:000002">
    <property type="entry name" value="Magnesium/cobalt efflux protein CorC"/>
    <property type="match status" value="1"/>
</dbReference>
<keyword evidence="4 10" id="KW-0812">Transmembrane</keyword>
<reference evidence="14 15" key="1">
    <citation type="submission" date="2020-01" db="EMBL/GenBank/DDBJ databases">
        <title>Genomic analysis of Aminipila sp. CBA3637.</title>
        <authorList>
            <person name="Kim Y.B."/>
            <person name="Roh S.W."/>
        </authorList>
    </citation>
    <scope>NUCLEOTIDE SEQUENCE [LARGE SCALE GENOMIC DNA]</scope>
    <source>
        <strain evidence="14 15">CBA3637</strain>
    </source>
</reference>
<dbReference type="PROSITE" id="PS51846">
    <property type="entry name" value="CNNM"/>
    <property type="match status" value="1"/>
</dbReference>
<feature type="transmembrane region" description="Helical" evidence="11">
    <location>
        <begin position="130"/>
        <end position="148"/>
    </location>
</feature>
<evidence type="ECO:0000259" key="13">
    <source>
        <dbReference type="PROSITE" id="PS51846"/>
    </source>
</evidence>
<feature type="transmembrane region" description="Helical" evidence="11">
    <location>
        <begin position="6"/>
        <end position="29"/>
    </location>
</feature>
<dbReference type="PANTHER" id="PTHR22777:SF32">
    <property type="entry name" value="UPF0053 INNER MEMBRANE PROTEIN YFJD"/>
    <property type="match status" value="1"/>
</dbReference>
<evidence type="ECO:0000256" key="11">
    <source>
        <dbReference type="SAM" id="Phobius"/>
    </source>
</evidence>
<organism evidence="14 15">
    <name type="scientific">Aminipila terrae</name>
    <dbReference type="NCBI Taxonomy" id="2697030"/>
    <lineage>
        <taxon>Bacteria</taxon>
        <taxon>Bacillati</taxon>
        <taxon>Bacillota</taxon>
        <taxon>Clostridia</taxon>
        <taxon>Peptostreptococcales</taxon>
        <taxon>Anaerovoracaceae</taxon>
        <taxon>Aminipila</taxon>
    </lineage>
</organism>
<comment type="similarity">
    <text evidence="2">Belongs to the UPF0053 family.</text>
</comment>
<dbReference type="SUPFAM" id="SSF54631">
    <property type="entry name" value="CBS-domain pair"/>
    <property type="match status" value="1"/>
</dbReference>
<evidence type="ECO:0000313" key="14">
    <source>
        <dbReference type="EMBL" id="QHI72556.1"/>
    </source>
</evidence>
<dbReference type="PANTHER" id="PTHR22777">
    <property type="entry name" value="HEMOLYSIN-RELATED"/>
    <property type="match status" value="1"/>
</dbReference>
<evidence type="ECO:0000256" key="1">
    <source>
        <dbReference type="ARBA" id="ARBA00004651"/>
    </source>
</evidence>
<keyword evidence="5" id="KW-0677">Repeat</keyword>
<dbReference type="Pfam" id="PF00571">
    <property type="entry name" value="CBS"/>
    <property type="match status" value="2"/>
</dbReference>
<evidence type="ECO:0000256" key="10">
    <source>
        <dbReference type="PROSITE-ProRule" id="PRU01193"/>
    </source>
</evidence>
<dbReference type="GO" id="GO:0005886">
    <property type="term" value="C:plasma membrane"/>
    <property type="evidence" value="ECO:0007669"/>
    <property type="project" value="UniProtKB-SubCell"/>
</dbReference>
<keyword evidence="6 10" id="KW-1133">Transmembrane helix</keyword>
<dbReference type="InterPro" id="IPR036318">
    <property type="entry name" value="FAD-bd_PCMH-like_sf"/>
</dbReference>
<dbReference type="Gene3D" id="3.10.580.10">
    <property type="entry name" value="CBS-domain"/>
    <property type="match status" value="1"/>
</dbReference>
<dbReference type="KEGG" id="amic:Ami3637_09230"/>
<feature type="domain" description="CBS" evidence="12">
    <location>
        <begin position="268"/>
        <end position="325"/>
    </location>
</feature>
<dbReference type="InterPro" id="IPR044751">
    <property type="entry name" value="Ion_transp-like_CBS"/>
</dbReference>
<evidence type="ECO:0000256" key="5">
    <source>
        <dbReference type="ARBA" id="ARBA00022737"/>
    </source>
</evidence>
<sequence>MGGSIFTSIVAIVVLIILSAYFSATETAFTSLNRIRMKSLAGAGSKKAKQVLVLEENYDRLLTTILIGNTAANITMTSIATVLFVKLYGSYGATLSTVIITIIVLIFGEITPKIIAKEAPEKFSMFSVPFLRILLVIMKPLNFIFAQWKKIIKKVFKVHDERTITDDELITIVEEAETEGSLDEDRSELIQNAIEFNELEAYDVLTPRVDVEAIEIDEKKEEVAKIFLETGFSRLPVYEENMDKIVGVLNQKDFHNFVIGHDKEISDYVTPVVFTPGSIRIATLLKRMQKAKTHIAVVVDEYGGTEGIVTMEDIIEELVGEIFDEHDATASQEILQIYDGSYRVLGGASVEKMFDFFGLEYEEMDVTTANGWVVVNLDKLPEAGDSFEYENLKVRVTKADGKRALEINVVVMPLETEREEGLRKWD</sequence>
<dbReference type="Pfam" id="PF01595">
    <property type="entry name" value="CNNM"/>
    <property type="match status" value="1"/>
</dbReference>
<dbReference type="CDD" id="cd04590">
    <property type="entry name" value="CBS_pair_CorC_HlyC_assoc"/>
    <property type="match status" value="1"/>
</dbReference>
<evidence type="ECO:0000259" key="12">
    <source>
        <dbReference type="PROSITE" id="PS51371"/>
    </source>
</evidence>
<evidence type="ECO:0000256" key="7">
    <source>
        <dbReference type="ARBA" id="ARBA00023122"/>
    </source>
</evidence>
<gene>
    <name evidence="14" type="ORF">Ami3637_09230</name>
</gene>
<comment type="subcellular location">
    <subcellularLocation>
        <location evidence="1">Cell membrane</location>
        <topology evidence="1">Multi-pass membrane protein</topology>
    </subcellularLocation>
</comment>
<evidence type="ECO:0000256" key="6">
    <source>
        <dbReference type="ARBA" id="ARBA00022989"/>
    </source>
</evidence>
<feature type="domain" description="CBS" evidence="12">
    <location>
        <begin position="205"/>
        <end position="264"/>
    </location>
</feature>
<dbReference type="AlphaFoldDB" id="A0A6P1MLM9"/>